<dbReference type="InterPro" id="IPR017900">
    <property type="entry name" value="4Fe4S_Fe_S_CS"/>
</dbReference>
<dbReference type="InterPro" id="IPR054351">
    <property type="entry name" value="NADH_UbQ_OxRdtase_ferredoxin"/>
</dbReference>
<evidence type="ECO:0000256" key="8">
    <source>
        <dbReference type="ARBA" id="ARBA00023002"/>
    </source>
</evidence>
<dbReference type="Gene3D" id="3.40.50.740">
    <property type="match status" value="1"/>
</dbReference>
<dbReference type="InterPro" id="IPR006478">
    <property type="entry name" value="Formate_DH_asu"/>
</dbReference>
<dbReference type="Gene3D" id="2.20.25.90">
    <property type="entry name" value="ADC-like domains"/>
    <property type="match status" value="1"/>
</dbReference>
<dbReference type="Pfam" id="PF13510">
    <property type="entry name" value="Fer2_4"/>
    <property type="match status" value="1"/>
</dbReference>
<comment type="similarity">
    <text evidence="3">In the C-terminal section; belongs to the prokaryotic molybdopterin-containing oxidoreductase family.</text>
</comment>
<keyword evidence="16" id="KW-1185">Reference proteome</keyword>
<feature type="region of interest" description="Disordered" evidence="11">
    <location>
        <begin position="305"/>
        <end position="351"/>
    </location>
</feature>
<dbReference type="Proteomes" id="UP000309128">
    <property type="component" value="Unassembled WGS sequence"/>
</dbReference>
<gene>
    <name evidence="15" type="ORF">ETD86_10505</name>
</gene>
<dbReference type="PANTHER" id="PTHR43105:SF14">
    <property type="entry name" value="FORMATE DEHYDROGENASE H"/>
    <property type="match status" value="1"/>
</dbReference>
<dbReference type="Gene3D" id="3.40.228.10">
    <property type="entry name" value="Dimethylsulfoxide Reductase, domain 2"/>
    <property type="match status" value="1"/>
</dbReference>
<dbReference type="PROSITE" id="PS51379">
    <property type="entry name" value="4FE4S_FER_2"/>
    <property type="match status" value="2"/>
</dbReference>
<keyword evidence="4" id="KW-0004">4Fe-4S</keyword>
<feature type="compositionally biased region" description="Gly residues" evidence="11">
    <location>
        <begin position="324"/>
        <end position="336"/>
    </location>
</feature>
<evidence type="ECO:0000256" key="10">
    <source>
        <dbReference type="ARBA" id="ARBA00023014"/>
    </source>
</evidence>
<dbReference type="SMART" id="SM00926">
    <property type="entry name" value="Molybdop_Fe4S4"/>
    <property type="match status" value="1"/>
</dbReference>
<organism evidence="15 16">
    <name type="scientific">Nonomuraea turkmeniaca</name>
    <dbReference type="NCBI Taxonomy" id="103838"/>
    <lineage>
        <taxon>Bacteria</taxon>
        <taxon>Bacillati</taxon>
        <taxon>Actinomycetota</taxon>
        <taxon>Actinomycetes</taxon>
        <taxon>Streptosporangiales</taxon>
        <taxon>Streptosporangiaceae</taxon>
        <taxon>Nonomuraea</taxon>
    </lineage>
</organism>
<dbReference type="NCBIfam" id="TIGR01591">
    <property type="entry name" value="Fdh-alpha"/>
    <property type="match status" value="1"/>
</dbReference>
<evidence type="ECO:0000259" key="14">
    <source>
        <dbReference type="PROSITE" id="PS51669"/>
    </source>
</evidence>
<evidence type="ECO:0000256" key="6">
    <source>
        <dbReference type="ARBA" id="ARBA00022723"/>
    </source>
</evidence>
<dbReference type="PROSITE" id="PS51085">
    <property type="entry name" value="2FE2S_FER_2"/>
    <property type="match status" value="1"/>
</dbReference>
<protein>
    <submittedName>
        <fullName evidence="15">Formate dehydrogenase subunit alpha</fullName>
    </submittedName>
</protein>
<dbReference type="Gene3D" id="2.40.40.20">
    <property type="match status" value="1"/>
</dbReference>
<evidence type="ECO:0000256" key="3">
    <source>
        <dbReference type="ARBA" id="ARBA00007023"/>
    </source>
</evidence>
<dbReference type="OrthoDB" id="7376058at2"/>
<dbReference type="InterPro" id="IPR017896">
    <property type="entry name" value="4Fe4S_Fe-S-bd"/>
</dbReference>
<evidence type="ECO:0000313" key="15">
    <source>
        <dbReference type="EMBL" id="TMR22683.1"/>
    </source>
</evidence>
<keyword evidence="7" id="KW-0677">Repeat</keyword>
<comment type="cofactor">
    <cofactor evidence="1">
        <name>Mo-bis(molybdopterin guanine dinucleotide)</name>
        <dbReference type="ChEBI" id="CHEBI:60539"/>
    </cofactor>
</comment>
<dbReference type="InterPro" id="IPR041924">
    <property type="entry name" value="Formate_Dh-H_N"/>
</dbReference>
<dbReference type="GO" id="GO:0016020">
    <property type="term" value="C:membrane"/>
    <property type="evidence" value="ECO:0007669"/>
    <property type="project" value="TreeGrafter"/>
</dbReference>
<keyword evidence="9" id="KW-0408">Iron</keyword>
<dbReference type="GO" id="GO:0003954">
    <property type="term" value="F:NADH dehydrogenase activity"/>
    <property type="evidence" value="ECO:0007669"/>
    <property type="project" value="TreeGrafter"/>
</dbReference>
<evidence type="ECO:0000256" key="11">
    <source>
        <dbReference type="SAM" id="MobiDB-lite"/>
    </source>
</evidence>
<feature type="domain" description="2Fe-2S ferredoxin-type" evidence="12">
    <location>
        <begin position="12"/>
        <end position="89"/>
    </location>
</feature>
<dbReference type="GO" id="GO:0008863">
    <property type="term" value="F:formate dehydrogenase (NAD+) activity"/>
    <property type="evidence" value="ECO:0007669"/>
    <property type="project" value="InterPro"/>
</dbReference>
<dbReference type="GO" id="GO:0022904">
    <property type="term" value="P:respiratory electron transport chain"/>
    <property type="evidence" value="ECO:0007669"/>
    <property type="project" value="TreeGrafter"/>
</dbReference>
<keyword evidence="10" id="KW-0411">Iron-sulfur</keyword>
<keyword evidence="5" id="KW-0500">Molybdenum</keyword>
<dbReference type="InterPro" id="IPR006655">
    <property type="entry name" value="Mopterin_OxRdtase_prok_CS"/>
</dbReference>
<dbReference type="SUPFAM" id="SSF54862">
    <property type="entry name" value="4Fe-4S ferredoxins"/>
    <property type="match status" value="1"/>
</dbReference>
<dbReference type="GO" id="GO:0043546">
    <property type="term" value="F:molybdopterin cofactor binding"/>
    <property type="evidence" value="ECO:0007669"/>
    <property type="project" value="InterPro"/>
</dbReference>
<dbReference type="CDD" id="cd00207">
    <property type="entry name" value="fer2"/>
    <property type="match status" value="1"/>
</dbReference>
<dbReference type="CDD" id="cd02753">
    <property type="entry name" value="MopB_Formate-Dh-H"/>
    <property type="match status" value="1"/>
</dbReference>
<dbReference type="PIRSF" id="PIRSF036643">
    <property type="entry name" value="FDH_alpha"/>
    <property type="match status" value="1"/>
</dbReference>
<name>A0A5S4FPP8_9ACTN</name>
<dbReference type="InterPro" id="IPR001041">
    <property type="entry name" value="2Fe-2S_ferredoxin-type"/>
</dbReference>
<dbReference type="GO" id="GO:0051539">
    <property type="term" value="F:4 iron, 4 sulfur cluster binding"/>
    <property type="evidence" value="ECO:0007669"/>
    <property type="project" value="UniProtKB-KW"/>
</dbReference>
<feature type="domain" description="4Fe-4S Mo/W bis-MGD-type" evidence="14">
    <location>
        <begin position="234"/>
        <end position="291"/>
    </location>
</feature>
<evidence type="ECO:0000256" key="4">
    <source>
        <dbReference type="ARBA" id="ARBA00022485"/>
    </source>
</evidence>
<evidence type="ECO:0000313" key="16">
    <source>
        <dbReference type="Proteomes" id="UP000309128"/>
    </source>
</evidence>
<dbReference type="InterPro" id="IPR041925">
    <property type="entry name" value="CT_Formate-Dh_H"/>
</dbReference>
<feature type="domain" description="4Fe-4S ferredoxin-type" evidence="13">
    <location>
        <begin position="190"/>
        <end position="223"/>
    </location>
</feature>
<comment type="cofactor">
    <cofactor evidence="2">
        <name>[4Fe-4S] cluster</name>
        <dbReference type="ChEBI" id="CHEBI:49883"/>
    </cofactor>
</comment>
<accession>A0A5S4FPP8</accession>
<evidence type="ECO:0000259" key="13">
    <source>
        <dbReference type="PROSITE" id="PS51379"/>
    </source>
</evidence>
<dbReference type="GO" id="GO:0015942">
    <property type="term" value="P:formate metabolic process"/>
    <property type="evidence" value="ECO:0007669"/>
    <property type="project" value="InterPro"/>
</dbReference>
<evidence type="ECO:0000256" key="1">
    <source>
        <dbReference type="ARBA" id="ARBA00001942"/>
    </source>
</evidence>
<dbReference type="InterPro" id="IPR006963">
    <property type="entry name" value="Mopterin_OxRdtase_4Fe-4S_dom"/>
</dbReference>
<evidence type="ECO:0000256" key="9">
    <source>
        <dbReference type="ARBA" id="ARBA00023004"/>
    </source>
</evidence>
<dbReference type="AlphaFoldDB" id="A0A5S4FPP8"/>
<dbReference type="SUPFAM" id="SSF54292">
    <property type="entry name" value="2Fe-2S ferredoxin-like"/>
    <property type="match status" value="1"/>
</dbReference>
<proteinExistence type="inferred from homology"/>
<evidence type="ECO:0000256" key="7">
    <source>
        <dbReference type="ARBA" id="ARBA00022737"/>
    </source>
</evidence>
<dbReference type="PROSITE" id="PS00490">
    <property type="entry name" value="MOLYBDOPTERIN_PROK_2"/>
    <property type="match status" value="1"/>
</dbReference>
<sequence length="986" mass="107244">MTTLHEPVAAVQTVTAEIDGRTVTVPEGTSIYEAAKQVGIDIPVLCHDERYDPVGVCRMCVVDTGGRAFAAACVRPCEDGMQVKTSTPELERNRATLTELLISDQPPRAEDPKQTTTGDNLLLDLADRFDVAKESTDLPCGSGRGVDTSNPVIAVDHDACILCDRCVRACDDIQGNDVIGRSGKGYSTRIAFDLNDPMGASSCVTCGECVQACPTGALTNKAINDVPIRPREELDAVDSVCPYCGVGCALTYYVDRSRGAIAFAEGRDQPGSKSRLCVKGRYGWDYAASPQRLTVPLIRKESSYPKGPLSADVRGDADNDRGRAGAGGNRSGGGRGAKLSKNGKDGRRKPGGLVDYDEVLPHFREATWEEALDLVARRLREIHAEKGPGAIAGFGSAKCSNEEAYLFQKLIRAGFGTNNVDHCTRLCHASSVAALFEGVGSGAVSTTYGDVANADVVIITGSNPTANHPVASSFFKQARRRGTKIIYVDPRASTVAEHADYYCQVKPGTDVAFYNAVMHEVIRLGLIDREFIKARVSGFEELVRTVNDYPPERAAQITGVDADLIREVARVWGEAKAGVIYWGMGISQHTTGTDNARCLIAMCSITGNVGKPGSGLHPLRGQNNVQGASDAGLIPMFYPDYQGVDREGTRRRFEAAWGTELDPNRGLTVTEIIGSVLKPDGVRGMYMLGENPFLSDPNINKVRKALGALDFLVVQDIFLTETAEFADVILPASSYLEKEGSYTNTDRRVQLGRKVMDPPGQARVDWEIIQDIAQRIGLDWSYSSPSEVFDEMVALMPSYANLRHDNLGLTGKLYPNEDPEHSDGTAVLFDERFNTDDGLAHLAPAHWLPAKELPDAEYPLVLNTGRLLEHWHTGSMTRRSYALDTISPIAEVYMHPKDAADRGLSHGQMARVRSRRGAITLHVRVSHREQRGNCFIPFHFREAAANLLTIDEIDPYGKIPEFKFCAIQVEALSVEDAEPLSNMGSV</sequence>
<feature type="compositionally biased region" description="Basic and acidic residues" evidence="11">
    <location>
        <begin position="313"/>
        <end position="323"/>
    </location>
</feature>
<dbReference type="InterPro" id="IPR036010">
    <property type="entry name" value="2Fe-2S_ferredoxin-like_sf"/>
</dbReference>
<dbReference type="PANTHER" id="PTHR43105">
    <property type="entry name" value="RESPIRATORY NITRATE REDUCTASE"/>
    <property type="match status" value="1"/>
</dbReference>
<dbReference type="Pfam" id="PF04879">
    <property type="entry name" value="Molybdop_Fe4S4"/>
    <property type="match status" value="1"/>
</dbReference>
<dbReference type="SUPFAM" id="SSF53706">
    <property type="entry name" value="Formate dehydrogenase/DMSO reductase, domains 1-3"/>
    <property type="match status" value="1"/>
</dbReference>
<feature type="domain" description="4Fe-4S ferredoxin-type" evidence="13">
    <location>
        <begin position="151"/>
        <end position="181"/>
    </location>
</feature>
<dbReference type="Pfam" id="PF00384">
    <property type="entry name" value="Molybdopterin"/>
    <property type="match status" value="1"/>
</dbReference>
<dbReference type="Pfam" id="PF22117">
    <property type="entry name" value="Fer4_Nqo3"/>
    <property type="match status" value="1"/>
</dbReference>
<keyword evidence="8" id="KW-0560">Oxidoreductase</keyword>
<dbReference type="InterPro" id="IPR009010">
    <property type="entry name" value="Asp_de-COase-like_dom_sf"/>
</dbReference>
<dbReference type="InterPro" id="IPR006656">
    <property type="entry name" value="Mopterin_OxRdtase"/>
</dbReference>
<keyword evidence="6" id="KW-0479">Metal-binding</keyword>
<dbReference type="Gene3D" id="3.10.20.740">
    <property type="match status" value="1"/>
</dbReference>
<dbReference type="PROSITE" id="PS51669">
    <property type="entry name" value="4FE4S_MOW_BIS_MGD"/>
    <property type="match status" value="1"/>
</dbReference>
<dbReference type="RefSeq" id="WP_138665934.1">
    <property type="nucleotide sequence ID" value="NZ_VCKY01000026.1"/>
</dbReference>
<dbReference type="CDD" id="cd02790">
    <property type="entry name" value="MopB_CT_Formate-Dh_H"/>
    <property type="match status" value="1"/>
</dbReference>
<dbReference type="Pfam" id="PF01568">
    <property type="entry name" value="Molydop_binding"/>
    <property type="match status" value="1"/>
</dbReference>
<dbReference type="InterPro" id="IPR006657">
    <property type="entry name" value="MoPterin_dinucl-bd_dom"/>
</dbReference>
<evidence type="ECO:0000256" key="5">
    <source>
        <dbReference type="ARBA" id="ARBA00022505"/>
    </source>
</evidence>
<reference evidence="15 16" key="1">
    <citation type="submission" date="2019-05" db="EMBL/GenBank/DDBJ databases">
        <title>Draft genome sequence of Nonomuraea turkmeniaca DSM 43926.</title>
        <authorList>
            <person name="Saricaoglu S."/>
            <person name="Isik K."/>
        </authorList>
    </citation>
    <scope>NUCLEOTIDE SEQUENCE [LARGE SCALE GENOMIC DNA]</scope>
    <source>
        <strain evidence="15 16">DSM 43926</strain>
    </source>
</reference>
<dbReference type="GO" id="GO:0046872">
    <property type="term" value="F:metal ion binding"/>
    <property type="evidence" value="ECO:0007669"/>
    <property type="project" value="UniProtKB-KW"/>
</dbReference>
<dbReference type="FunFam" id="2.40.40.20:FF:000005">
    <property type="entry name" value="Periplasmic nitrate reductase"/>
    <property type="match status" value="1"/>
</dbReference>
<comment type="caution">
    <text evidence="15">The sequence shown here is derived from an EMBL/GenBank/DDBJ whole genome shotgun (WGS) entry which is preliminary data.</text>
</comment>
<dbReference type="Gene3D" id="3.30.70.20">
    <property type="match status" value="1"/>
</dbReference>
<evidence type="ECO:0000259" key="12">
    <source>
        <dbReference type="PROSITE" id="PS51085"/>
    </source>
</evidence>
<evidence type="ECO:0000256" key="2">
    <source>
        <dbReference type="ARBA" id="ARBA00001966"/>
    </source>
</evidence>
<dbReference type="EMBL" id="VCKY01000026">
    <property type="protein sequence ID" value="TMR22683.1"/>
    <property type="molecule type" value="Genomic_DNA"/>
</dbReference>
<dbReference type="FunFam" id="3.30.70.20:FF:000035">
    <property type="entry name" value="Iron hydrogenase 1"/>
    <property type="match status" value="1"/>
</dbReference>
<dbReference type="PROSITE" id="PS00198">
    <property type="entry name" value="4FE4S_FER_1"/>
    <property type="match status" value="1"/>
</dbReference>
<dbReference type="SUPFAM" id="SSF50692">
    <property type="entry name" value="ADC-like"/>
    <property type="match status" value="1"/>
</dbReference>
<dbReference type="InterPro" id="IPR050123">
    <property type="entry name" value="Prok_molybdopt-oxidoreductase"/>
</dbReference>